<dbReference type="eggNOG" id="COG0583">
    <property type="taxonomic scope" value="Bacteria"/>
</dbReference>
<proteinExistence type="inferred from homology"/>
<dbReference type="EMBL" id="CP000697">
    <property type="protein sequence ID" value="ABQ29874.1"/>
    <property type="molecule type" value="Genomic_DNA"/>
</dbReference>
<dbReference type="Pfam" id="PF03466">
    <property type="entry name" value="LysR_substrate"/>
    <property type="match status" value="1"/>
</dbReference>
<dbReference type="AlphaFoldDB" id="A5FW92"/>
<sequence length="314" mass="34072">MASPHPDLPRSLAGLSLRDLEYAQAVAELRHFGQAAERCGVSQPALSEQIRKLEAILGVTLFERTRRRVTLTSAGVTLLAQIERVMAEARHLLSLSHEQPQGLAGTVGLGAIETLGPYYLPFVLRLLRATRPGLSLRLAEGRTARLLDRLAEGALDMVLLAAPVPRGHFSTAPLFFEPFQLAAPPGHALAGLRRLVLDDLPTQDLLLLEEGHCLRDHALSLCDAKPVTRHATGLETLWQMIAAGEGYSLLPELAVSARPELRDLVVCRRLDDPDAGRTIVLAWRASDPREAAFRDLAGQLAANRPPCTHAPAQG</sequence>
<evidence type="ECO:0000256" key="2">
    <source>
        <dbReference type="ARBA" id="ARBA00023015"/>
    </source>
</evidence>
<dbReference type="InterPro" id="IPR005119">
    <property type="entry name" value="LysR_subst-bd"/>
</dbReference>
<organism evidence="7 8">
    <name type="scientific">Acidiphilium cryptum (strain JF-5)</name>
    <dbReference type="NCBI Taxonomy" id="349163"/>
    <lineage>
        <taxon>Bacteria</taxon>
        <taxon>Pseudomonadati</taxon>
        <taxon>Pseudomonadota</taxon>
        <taxon>Alphaproteobacteria</taxon>
        <taxon>Acetobacterales</taxon>
        <taxon>Acidocellaceae</taxon>
        <taxon>Acidiphilium</taxon>
    </lineage>
</organism>
<dbReference type="KEGG" id="acr:Acry_0653"/>
<dbReference type="Gene3D" id="3.40.190.10">
    <property type="entry name" value="Periplasmic binding protein-like II"/>
    <property type="match status" value="2"/>
</dbReference>
<keyword evidence="2" id="KW-0805">Transcription regulation</keyword>
<dbReference type="InterPro" id="IPR036388">
    <property type="entry name" value="WH-like_DNA-bd_sf"/>
</dbReference>
<evidence type="ECO:0000256" key="3">
    <source>
        <dbReference type="ARBA" id="ARBA00023125"/>
    </source>
</evidence>
<evidence type="ECO:0000313" key="8">
    <source>
        <dbReference type="Proteomes" id="UP000000245"/>
    </source>
</evidence>
<dbReference type="STRING" id="349163.Acry_0653"/>
<accession>A5FW92</accession>
<dbReference type="Proteomes" id="UP000000245">
    <property type="component" value="Chromosome"/>
</dbReference>
<evidence type="ECO:0000313" key="7">
    <source>
        <dbReference type="EMBL" id="ABQ29874.1"/>
    </source>
</evidence>
<name>A5FW92_ACICJ</name>
<gene>
    <name evidence="7" type="ordered locus">Acry_0653</name>
</gene>
<keyword evidence="8" id="KW-1185">Reference proteome</keyword>
<feature type="domain" description="HTH lysR-type" evidence="6">
    <location>
        <begin position="15"/>
        <end position="72"/>
    </location>
</feature>
<dbReference type="InterPro" id="IPR000847">
    <property type="entry name" value="LysR_HTH_N"/>
</dbReference>
<evidence type="ECO:0000259" key="6">
    <source>
        <dbReference type="PROSITE" id="PS50931"/>
    </source>
</evidence>
<dbReference type="PANTHER" id="PTHR30346">
    <property type="entry name" value="TRANSCRIPTIONAL DUAL REGULATOR HCAR-RELATED"/>
    <property type="match status" value="1"/>
</dbReference>
<keyword evidence="5" id="KW-0804">Transcription</keyword>
<dbReference type="PRINTS" id="PR00039">
    <property type="entry name" value="HTHLYSR"/>
</dbReference>
<reference evidence="7 8" key="1">
    <citation type="submission" date="2007-05" db="EMBL/GenBank/DDBJ databases">
        <title>Complete sequence of chromosome of Acidiphilium cryptum JF-5.</title>
        <authorList>
            <consortium name="US DOE Joint Genome Institute"/>
            <person name="Copeland A."/>
            <person name="Lucas S."/>
            <person name="Lapidus A."/>
            <person name="Barry K."/>
            <person name="Detter J.C."/>
            <person name="Glavina del Rio T."/>
            <person name="Hammon N."/>
            <person name="Israni S."/>
            <person name="Dalin E."/>
            <person name="Tice H."/>
            <person name="Pitluck S."/>
            <person name="Sims D."/>
            <person name="Brettin T."/>
            <person name="Bruce D."/>
            <person name="Han C."/>
            <person name="Schmutz J."/>
            <person name="Larimer F."/>
            <person name="Land M."/>
            <person name="Hauser L."/>
            <person name="Kyrpides N."/>
            <person name="Kim E."/>
            <person name="Magnuson T."/>
            <person name="Richardson P."/>
        </authorList>
    </citation>
    <scope>NUCLEOTIDE SEQUENCE [LARGE SCALE GENOMIC DNA]</scope>
    <source>
        <strain evidence="7 8">JF-5</strain>
    </source>
</reference>
<dbReference type="PANTHER" id="PTHR30346:SF26">
    <property type="entry name" value="HYDROGEN PEROXIDE-INDUCIBLE GENES ACTIVATOR"/>
    <property type="match status" value="1"/>
</dbReference>
<evidence type="ECO:0000256" key="4">
    <source>
        <dbReference type="ARBA" id="ARBA00023159"/>
    </source>
</evidence>
<evidence type="ECO:0000256" key="1">
    <source>
        <dbReference type="ARBA" id="ARBA00009437"/>
    </source>
</evidence>
<dbReference type="GO" id="GO:0032993">
    <property type="term" value="C:protein-DNA complex"/>
    <property type="evidence" value="ECO:0007669"/>
    <property type="project" value="TreeGrafter"/>
</dbReference>
<keyword evidence="4" id="KW-0010">Activator</keyword>
<comment type="similarity">
    <text evidence="1">Belongs to the LysR transcriptional regulatory family.</text>
</comment>
<dbReference type="Pfam" id="PF00126">
    <property type="entry name" value="HTH_1"/>
    <property type="match status" value="1"/>
</dbReference>
<dbReference type="Gene3D" id="1.10.10.10">
    <property type="entry name" value="Winged helix-like DNA-binding domain superfamily/Winged helix DNA-binding domain"/>
    <property type="match status" value="1"/>
</dbReference>
<dbReference type="InterPro" id="IPR036390">
    <property type="entry name" value="WH_DNA-bd_sf"/>
</dbReference>
<dbReference type="GO" id="GO:0003700">
    <property type="term" value="F:DNA-binding transcription factor activity"/>
    <property type="evidence" value="ECO:0007669"/>
    <property type="project" value="InterPro"/>
</dbReference>
<dbReference type="RefSeq" id="WP_011941672.1">
    <property type="nucleotide sequence ID" value="NC_009484.1"/>
</dbReference>
<evidence type="ECO:0000256" key="5">
    <source>
        <dbReference type="ARBA" id="ARBA00023163"/>
    </source>
</evidence>
<dbReference type="PROSITE" id="PS50931">
    <property type="entry name" value="HTH_LYSR"/>
    <property type="match status" value="1"/>
</dbReference>
<protein>
    <submittedName>
        <fullName evidence="7">Transcriptional regulator, LysR family</fullName>
    </submittedName>
</protein>
<dbReference type="GO" id="GO:0003677">
    <property type="term" value="F:DNA binding"/>
    <property type="evidence" value="ECO:0007669"/>
    <property type="project" value="UniProtKB-KW"/>
</dbReference>
<dbReference type="SUPFAM" id="SSF53850">
    <property type="entry name" value="Periplasmic binding protein-like II"/>
    <property type="match status" value="1"/>
</dbReference>
<keyword evidence="3" id="KW-0238">DNA-binding</keyword>
<dbReference type="CDD" id="cd08411">
    <property type="entry name" value="PBP2_OxyR"/>
    <property type="match status" value="1"/>
</dbReference>
<dbReference type="SUPFAM" id="SSF46785">
    <property type="entry name" value="Winged helix' DNA-binding domain"/>
    <property type="match status" value="1"/>
</dbReference>
<dbReference type="HOGENOM" id="CLU_039613_6_4_5"/>
<dbReference type="FunFam" id="1.10.10.10:FF:000001">
    <property type="entry name" value="LysR family transcriptional regulator"/>
    <property type="match status" value="1"/>
</dbReference>